<keyword evidence="2 4" id="KW-0378">Hydrolase</keyword>
<sequence length="628" mass="72103">MKIYWFLCLLFTFYVHNSLTEIVVKKIGDDIDFYYNETTNGLNLTVIKNEKVKLTATLGVGLNFTNLTSENITLFLITTENTLFVLWSAINKDFEVMDCINLEKGNLSWYGGPEIYQQEWPIEKLQLNGSDPYVVRKNLNFAVPERYWLNSNGAFIFVDERAPLFVDQNLREDDKLCFIAKNSDPYINRSAFTFTYNISALDNLVDAHKYALKTFLNQPKKLPNEKMIQEPIWTTWAKYKKNINDTVVREFAYDILNHGFNGQIEIDEQWETCFGSRKFIPEKFGNISNVIADLKAKKLRVTIWAAPFINSDCTDLIKEGEENGYFVKNTAGDMTTVWWEGSDSRQIDFTNKAAREWYSQKLRNFTTDPGVDGFKFDAGETDYVAQPAVYENEEPELVPNILTQRYIETISEFGDLIEARSAFQTQQYNLFLRMIDKDSVWGLDDGLQSLVTTLLQLNMVGYSYVLPDMIGGNGYRQQPTLELLIRWTQATVFMPSMQFSYLPWDFPNDDQLNGTAIIKSMVDLHSKFAPTIIEAMKATLQKQIPTNAPIWWIAPDDEIALRTSDEFLLGDTILVAPVMEEGATSRMVYLPKGTWIDGNNETVNYSGPISLNYSAPLSVLPYFIKQID</sequence>
<evidence type="ECO:0000259" key="6">
    <source>
        <dbReference type="Pfam" id="PF01055"/>
    </source>
</evidence>
<evidence type="ECO:0000313" key="8">
    <source>
        <dbReference type="EMBL" id="KAL1505266.1"/>
    </source>
</evidence>
<evidence type="ECO:0000256" key="3">
    <source>
        <dbReference type="ARBA" id="ARBA00023295"/>
    </source>
</evidence>
<organism evidence="8 9">
    <name type="scientific">Hypothenemus hampei</name>
    <name type="common">Coffee berry borer</name>
    <dbReference type="NCBI Taxonomy" id="57062"/>
    <lineage>
        <taxon>Eukaryota</taxon>
        <taxon>Metazoa</taxon>
        <taxon>Ecdysozoa</taxon>
        <taxon>Arthropoda</taxon>
        <taxon>Hexapoda</taxon>
        <taxon>Insecta</taxon>
        <taxon>Pterygota</taxon>
        <taxon>Neoptera</taxon>
        <taxon>Endopterygota</taxon>
        <taxon>Coleoptera</taxon>
        <taxon>Polyphaga</taxon>
        <taxon>Cucujiformia</taxon>
        <taxon>Curculionidae</taxon>
        <taxon>Scolytinae</taxon>
        <taxon>Hypothenemus</taxon>
    </lineage>
</organism>
<dbReference type="PANTHER" id="PTHR43053:SF4">
    <property type="entry name" value="MYOGENESIS-REGULATING GLYCOSIDASE"/>
    <property type="match status" value="1"/>
</dbReference>
<dbReference type="AlphaFoldDB" id="A0ABD1EW47"/>
<dbReference type="InterPro" id="IPR050985">
    <property type="entry name" value="Alpha-glycosidase_related"/>
</dbReference>
<feature type="chain" id="PRO_5044747812" evidence="5">
    <location>
        <begin position="21"/>
        <end position="628"/>
    </location>
</feature>
<protein>
    <submittedName>
        <fullName evidence="8">Uncharacterized protein</fullName>
    </submittedName>
</protein>
<feature type="domain" description="Glycoside hydrolase family 31 TIM barrel" evidence="6">
    <location>
        <begin position="267"/>
        <end position="528"/>
    </location>
</feature>
<dbReference type="Pfam" id="PF21365">
    <property type="entry name" value="Glyco_hydro_31_3rd"/>
    <property type="match status" value="1"/>
</dbReference>
<dbReference type="InterPro" id="IPR048395">
    <property type="entry name" value="Glyco_hydro_31_C"/>
</dbReference>
<dbReference type="CDD" id="cd06592">
    <property type="entry name" value="GH31_NET37"/>
    <property type="match status" value="1"/>
</dbReference>
<comment type="similarity">
    <text evidence="1 4">Belongs to the glycosyl hydrolase 31 family.</text>
</comment>
<evidence type="ECO:0000313" key="9">
    <source>
        <dbReference type="Proteomes" id="UP001566132"/>
    </source>
</evidence>
<evidence type="ECO:0000259" key="7">
    <source>
        <dbReference type="Pfam" id="PF21365"/>
    </source>
</evidence>
<dbReference type="SUPFAM" id="SSF51445">
    <property type="entry name" value="(Trans)glycosidases"/>
    <property type="match status" value="1"/>
</dbReference>
<dbReference type="Gene3D" id="2.60.40.1180">
    <property type="entry name" value="Golgi alpha-mannosidase II"/>
    <property type="match status" value="1"/>
</dbReference>
<proteinExistence type="inferred from homology"/>
<keyword evidence="9" id="KW-1185">Reference proteome</keyword>
<evidence type="ECO:0000256" key="1">
    <source>
        <dbReference type="ARBA" id="ARBA00007806"/>
    </source>
</evidence>
<accession>A0ABD1EW47</accession>
<keyword evidence="5" id="KW-0732">Signal</keyword>
<dbReference type="EMBL" id="JBDJPC010000004">
    <property type="protein sequence ID" value="KAL1505266.1"/>
    <property type="molecule type" value="Genomic_DNA"/>
</dbReference>
<dbReference type="Proteomes" id="UP001566132">
    <property type="component" value="Unassembled WGS sequence"/>
</dbReference>
<dbReference type="GO" id="GO:0016798">
    <property type="term" value="F:hydrolase activity, acting on glycosyl bonds"/>
    <property type="evidence" value="ECO:0007669"/>
    <property type="project" value="UniProtKB-KW"/>
</dbReference>
<feature type="signal peptide" evidence="5">
    <location>
        <begin position="1"/>
        <end position="20"/>
    </location>
</feature>
<comment type="caution">
    <text evidence="8">The sequence shown here is derived from an EMBL/GenBank/DDBJ whole genome shotgun (WGS) entry which is preliminary data.</text>
</comment>
<feature type="domain" description="Glycosyl hydrolase family 31 C-terminal" evidence="7">
    <location>
        <begin position="545"/>
        <end position="626"/>
    </location>
</feature>
<dbReference type="InterPro" id="IPR000322">
    <property type="entry name" value="Glyco_hydro_31_TIM"/>
</dbReference>
<evidence type="ECO:0000256" key="5">
    <source>
        <dbReference type="SAM" id="SignalP"/>
    </source>
</evidence>
<evidence type="ECO:0000256" key="2">
    <source>
        <dbReference type="ARBA" id="ARBA00022801"/>
    </source>
</evidence>
<dbReference type="InterPro" id="IPR013780">
    <property type="entry name" value="Glyco_hydro_b"/>
</dbReference>
<dbReference type="Pfam" id="PF01055">
    <property type="entry name" value="Glyco_hydro_31_2nd"/>
    <property type="match status" value="1"/>
</dbReference>
<evidence type="ECO:0000256" key="4">
    <source>
        <dbReference type="RuleBase" id="RU361185"/>
    </source>
</evidence>
<dbReference type="SUPFAM" id="SSF51011">
    <property type="entry name" value="Glycosyl hydrolase domain"/>
    <property type="match status" value="1"/>
</dbReference>
<dbReference type="PANTHER" id="PTHR43053">
    <property type="entry name" value="GLYCOSIDASE FAMILY 31"/>
    <property type="match status" value="1"/>
</dbReference>
<name>A0ABD1EW47_HYPHA</name>
<gene>
    <name evidence="8" type="ORF">ABEB36_004867</name>
</gene>
<dbReference type="Gene3D" id="3.20.20.80">
    <property type="entry name" value="Glycosidases"/>
    <property type="match status" value="1"/>
</dbReference>
<dbReference type="InterPro" id="IPR017853">
    <property type="entry name" value="GH"/>
</dbReference>
<keyword evidence="3 4" id="KW-0326">Glycosidase</keyword>
<reference evidence="8 9" key="1">
    <citation type="submission" date="2024-05" db="EMBL/GenBank/DDBJ databases">
        <title>Genetic variation in Jamaican populations of the coffee berry borer (Hypothenemus hampei).</title>
        <authorList>
            <person name="Errbii M."/>
            <person name="Myrie A."/>
        </authorList>
    </citation>
    <scope>NUCLEOTIDE SEQUENCE [LARGE SCALE GENOMIC DNA]</scope>
    <source>
        <strain evidence="8">JA-Hopewell-2020-01-JO</strain>
        <tissue evidence="8">Whole body</tissue>
    </source>
</reference>